<dbReference type="PANTHER" id="PTHR30348:SF13">
    <property type="entry name" value="UPF0759 PROTEIN YUNF"/>
    <property type="match status" value="1"/>
</dbReference>
<reference evidence="1 2" key="1">
    <citation type="journal article" date="2011" name="J. Bacteriol.">
        <title>Complete genome sequence of Melissococcus plutonius ATCC 35311.</title>
        <authorList>
            <person name="Okumura K."/>
            <person name="Arai R."/>
            <person name="Okura M."/>
            <person name="Kirikae T."/>
            <person name="Takamatsu D."/>
            <person name="Osaki M."/>
            <person name="Miyoshi-Akiyama T."/>
        </authorList>
    </citation>
    <scope>NUCLEOTIDE SEQUENCE [LARGE SCALE GENOMIC DNA]</scope>
    <source>
        <strain evidence="2">ATCC 35311 / CIP 104052 / LMG 20360 / NCIMB 702443</strain>
    </source>
</reference>
<evidence type="ECO:0000313" key="1">
    <source>
        <dbReference type="EMBL" id="BAK22204.1"/>
    </source>
</evidence>
<dbReference type="Pfam" id="PF01904">
    <property type="entry name" value="DUF72"/>
    <property type="match status" value="1"/>
</dbReference>
<dbReference type="EMBL" id="AP012200">
    <property type="protein sequence ID" value="BAK22204.1"/>
    <property type="molecule type" value="Genomic_DNA"/>
</dbReference>
<organism evidence="1 2">
    <name type="scientific">Melissococcus plutonius (strain ATCC 35311 / DSM 29964 / CIP 104052 / LMG 20360 / NCIMB 702443)</name>
    <dbReference type="NCBI Taxonomy" id="940190"/>
    <lineage>
        <taxon>Bacteria</taxon>
        <taxon>Bacillati</taxon>
        <taxon>Bacillota</taxon>
        <taxon>Bacilli</taxon>
        <taxon>Lactobacillales</taxon>
        <taxon>Enterococcaceae</taxon>
        <taxon>Melissococcus</taxon>
    </lineage>
</organism>
<sequence>MIRLGLTSFSEHETLTGKKRATLHEYANYLSLVEMGTAYYAIPKKERVQTWTDAVPNDFRFVMKVYSGISCQGKWDQYFSSEHEMITTFLKNMEPMVNSGKLFAFLIQFPGTFTCTKENVNYLEKIHQWFIGYPVAIELRNSTWYSENYKESMLSFMKEKNFSLVIVDEPQIPTNPVPFFPYITNKEKVLFRFHGRNATGWLANDKDWRKKRTLYRYDSKEISELSDTVKALSLESEEVGVIFNNNSGGDAADNVLAMKARLNLQHNNQLNHPKQLGLFD</sequence>
<name>F3YCH6_MELPT</name>
<dbReference type="Gene3D" id="3.20.20.410">
    <property type="entry name" value="Protein of unknown function UPF0759"/>
    <property type="match status" value="1"/>
</dbReference>
<dbReference type="KEGG" id="mps:MPTP_1781"/>
<dbReference type="STRING" id="940190.MPTP_1781"/>
<dbReference type="PANTHER" id="PTHR30348">
    <property type="entry name" value="UNCHARACTERIZED PROTEIN YECE"/>
    <property type="match status" value="1"/>
</dbReference>
<keyword evidence="2" id="KW-1185">Reference proteome</keyword>
<dbReference type="HOGENOM" id="CLU_046519_0_0_9"/>
<dbReference type="SUPFAM" id="SSF117396">
    <property type="entry name" value="TM1631-like"/>
    <property type="match status" value="1"/>
</dbReference>
<protein>
    <submittedName>
        <fullName evidence="1">Uncharacterized conserved protein</fullName>
    </submittedName>
</protein>
<dbReference type="RefSeq" id="WP_013774640.1">
    <property type="nucleotide sequence ID" value="NC_015516.1"/>
</dbReference>
<gene>
    <name evidence="1" type="ordered locus">MPTP_1781</name>
</gene>
<accession>F3YCH6</accession>
<dbReference type="InterPro" id="IPR036520">
    <property type="entry name" value="UPF0759_sf"/>
</dbReference>
<dbReference type="OrthoDB" id="9780310at2"/>
<evidence type="ECO:0000313" key="2">
    <source>
        <dbReference type="Proteomes" id="UP000008456"/>
    </source>
</evidence>
<dbReference type="AlphaFoldDB" id="F3YCH6"/>
<reference key="2">
    <citation type="submission" date="2011-04" db="EMBL/GenBank/DDBJ databases">
        <title>Whole genome sequence of Melissococcus plutonius ATCC 35311.</title>
        <authorList>
            <person name="Okumura K."/>
            <person name="Arai R."/>
            <person name="Osaki M."/>
            <person name="Okura M."/>
            <person name="Kirikae T."/>
            <person name="Takamatsu D."/>
            <person name="Akiyama T."/>
        </authorList>
    </citation>
    <scope>NUCLEOTIDE SEQUENCE</scope>
    <source>
        <strain>ATCC 35311</strain>
    </source>
</reference>
<dbReference type="Proteomes" id="UP000008456">
    <property type="component" value="Chromosome"/>
</dbReference>
<dbReference type="InterPro" id="IPR002763">
    <property type="entry name" value="DUF72"/>
</dbReference>
<proteinExistence type="predicted"/>